<gene>
    <name evidence="6" type="ORF">DSM5745_00914</name>
</gene>
<evidence type="ECO:0000256" key="2">
    <source>
        <dbReference type="SAM" id="MobiDB-lite"/>
    </source>
</evidence>
<dbReference type="EMBL" id="PVWQ01000001">
    <property type="protein sequence ID" value="RDW93592.1"/>
    <property type="molecule type" value="Genomic_DNA"/>
</dbReference>
<accession>A0A3D8T4V4</accession>
<evidence type="ECO:0000259" key="3">
    <source>
        <dbReference type="Pfam" id="PF20776"/>
    </source>
</evidence>
<feature type="region of interest" description="Disordered" evidence="2">
    <location>
        <begin position="41"/>
        <end position="95"/>
    </location>
</feature>
<feature type="domain" description="SLS1 N-terminal" evidence="3">
    <location>
        <begin position="148"/>
        <end position="265"/>
    </location>
</feature>
<feature type="domain" description="SLS1 second KH" evidence="4">
    <location>
        <begin position="350"/>
        <end position="405"/>
    </location>
</feature>
<protein>
    <recommendedName>
        <fullName evidence="8">Mitochondrial inner-membrane-bound regulator-domain-containing protein</fullName>
    </recommendedName>
</protein>
<dbReference type="PROSITE" id="PS50084">
    <property type="entry name" value="KH_TYPE_1"/>
    <property type="match status" value="1"/>
</dbReference>
<organism evidence="6 7">
    <name type="scientific">Aspergillus mulundensis</name>
    <dbReference type="NCBI Taxonomy" id="1810919"/>
    <lineage>
        <taxon>Eukaryota</taxon>
        <taxon>Fungi</taxon>
        <taxon>Dikarya</taxon>
        <taxon>Ascomycota</taxon>
        <taxon>Pezizomycotina</taxon>
        <taxon>Eurotiomycetes</taxon>
        <taxon>Eurotiomycetidae</taxon>
        <taxon>Eurotiales</taxon>
        <taxon>Aspergillaceae</taxon>
        <taxon>Aspergillus</taxon>
        <taxon>Aspergillus subgen. Nidulantes</taxon>
    </lineage>
</organism>
<dbReference type="Proteomes" id="UP000256690">
    <property type="component" value="Unassembled WGS sequence"/>
</dbReference>
<dbReference type="InterPro" id="IPR048748">
    <property type="entry name" value="SLS1_KH2"/>
</dbReference>
<dbReference type="InterPro" id="IPR048400">
    <property type="entry name" value="SLS1_N"/>
</dbReference>
<keyword evidence="1" id="KW-0694">RNA-binding</keyword>
<evidence type="ECO:0000259" key="5">
    <source>
        <dbReference type="Pfam" id="PF20778"/>
    </source>
</evidence>
<feature type="compositionally biased region" description="Basic residues" evidence="2">
    <location>
        <begin position="81"/>
        <end position="93"/>
    </location>
</feature>
<dbReference type="InterPro" id="IPR048401">
    <property type="entry name" value="SLS1_C"/>
</dbReference>
<name>A0A3D8T4V4_9EURO</name>
<comment type="caution">
    <text evidence="6">The sequence shown here is derived from an EMBL/GenBank/DDBJ whole genome shotgun (WGS) entry which is preliminary data.</text>
</comment>
<feature type="compositionally biased region" description="Low complexity" evidence="2">
    <location>
        <begin position="41"/>
        <end position="62"/>
    </location>
</feature>
<dbReference type="Pfam" id="PF20777">
    <property type="entry name" value="KH_SLS1_2"/>
    <property type="match status" value="1"/>
</dbReference>
<dbReference type="Pfam" id="PF20776">
    <property type="entry name" value="SLS1_N"/>
    <property type="match status" value="1"/>
</dbReference>
<reference evidence="6 7" key="1">
    <citation type="journal article" date="2018" name="IMA Fungus">
        <title>IMA Genome-F 9: Draft genome sequence of Annulohypoxylon stygium, Aspergillus mulundensis, Berkeleyomyces basicola (syn. Thielaviopsis basicola), Ceratocystis smalleyi, two Cercospora beticola strains, Coleophoma cylindrospora, Fusarium fracticaudum, Phialophora cf. hyalina, and Morchella septimelata.</title>
        <authorList>
            <person name="Wingfield B.D."/>
            <person name="Bills G.F."/>
            <person name="Dong Y."/>
            <person name="Huang W."/>
            <person name="Nel W.J."/>
            <person name="Swalarsk-Parry B.S."/>
            <person name="Vaghefi N."/>
            <person name="Wilken P.M."/>
            <person name="An Z."/>
            <person name="de Beer Z.W."/>
            <person name="De Vos L."/>
            <person name="Chen L."/>
            <person name="Duong T.A."/>
            <person name="Gao Y."/>
            <person name="Hammerbacher A."/>
            <person name="Kikkert J.R."/>
            <person name="Li Y."/>
            <person name="Li H."/>
            <person name="Li K."/>
            <person name="Li Q."/>
            <person name="Liu X."/>
            <person name="Ma X."/>
            <person name="Naidoo K."/>
            <person name="Pethybridge S.J."/>
            <person name="Sun J."/>
            <person name="Steenkamp E.T."/>
            <person name="van der Nest M.A."/>
            <person name="van Wyk S."/>
            <person name="Wingfield M.J."/>
            <person name="Xiong C."/>
            <person name="Yue Q."/>
            <person name="Zhang X."/>
        </authorList>
    </citation>
    <scope>NUCLEOTIDE SEQUENCE [LARGE SCALE GENOMIC DNA]</scope>
    <source>
        <strain evidence="6 7">DSM 5745</strain>
    </source>
</reference>
<evidence type="ECO:0000313" key="7">
    <source>
        <dbReference type="Proteomes" id="UP000256690"/>
    </source>
</evidence>
<evidence type="ECO:0008006" key="8">
    <source>
        <dbReference type="Google" id="ProtNLM"/>
    </source>
</evidence>
<dbReference type="STRING" id="1810919.A0A3D8T4V4"/>
<dbReference type="RefSeq" id="XP_026608775.1">
    <property type="nucleotide sequence ID" value="XM_026742930.1"/>
</dbReference>
<evidence type="ECO:0000313" key="6">
    <source>
        <dbReference type="EMBL" id="RDW93592.1"/>
    </source>
</evidence>
<feature type="domain" description="SLS1 C-terminal" evidence="5">
    <location>
        <begin position="434"/>
        <end position="762"/>
    </location>
</feature>
<dbReference type="AlphaFoldDB" id="A0A3D8T4V4"/>
<keyword evidence="7" id="KW-1185">Reference proteome</keyword>
<sequence length="775" mass="87263">MFSQSYKQAGGLLNSQLISTCRRSAACVASPQRDVQIRYQNTASDASDSNDANDSGDNSSNRRSNRPDSEDLGSSPESRYRSLKSSRMIKKRTHQLDVTALGKPGEVLLVQAPKERRRIPRGQLPTEDTNDLPLMLHDLLQDPAQIDSTVVGERIERLRESYRPQDRLAPDAWEDIRSSLRKSFTIPQLSEYVSRTLKTKETGPEGNLTLNGDMKFGTWKPGTSHFLETGKGNQQRVADRVAANQNIKNKDLLVELVLRDCWELGLVNDVGQLDIQIPAHLLSLLIGSEFFSFEELASLNGTTIDVTKSLGLVRVTGKQRACESVREIIHDYTNRIQSRELNLLPPGDPRTKTVVQALNHDFLSWVEKTYKVSFERSPSQIPTRLYLLAENKANADDARRTLNLAVNKATSWSVPFSTYQPASYMTGLRQNPAPWHDTHQRNWYRWRIPHAEIRSVRQSGHLIERHSSGLSDELGKFLRQAPAKRASGLEVHESITATVGKSLFASESIHQRMQYSALQLGQMSPARTFVKDHPRGRLFLRKMEPWRVDQRVRSHRIRLVPSAFYGEVFPPLELDFTTRGGECDLRSVKAVLAESKVDYLLPESAVDLRFTRKLTHELITRAQKIPCVDSLLEDLRDCFHKSVTSNNEVPLPVFRSITLPNNLLRHAGEETDSDGWTTAEYLYPSVKDIQMTAVSMYRYDDTAARLFYAEYESGPGGAGTTTDLFVELNSVDLNAKNAGTLDSDISPQISQEDFDTFCLSACGVVTELDSRINTA</sequence>
<proteinExistence type="predicted"/>
<dbReference type="GO" id="GO:0003723">
    <property type="term" value="F:RNA binding"/>
    <property type="evidence" value="ECO:0007669"/>
    <property type="project" value="UniProtKB-UniRule"/>
</dbReference>
<evidence type="ECO:0000259" key="4">
    <source>
        <dbReference type="Pfam" id="PF20777"/>
    </source>
</evidence>
<dbReference type="Pfam" id="PF20778">
    <property type="entry name" value="SLS1_C"/>
    <property type="match status" value="1"/>
</dbReference>
<evidence type="ECO:0000256" key="1">
    <source>
        <dbReference type="PROSITE-ProRule" id="PRU00117"/>
    </source>
</evidence>
<dbReference type="OrthoDB" id="3365224at2759"/>
<dbReference type="GeneID" id="38111284"/>